<feature type="chain" id="PRO_5035304984" description="GDSL esterase/lipase EXL3" evidence="2">
    <location>
        <begin position="28"/>
        <end position="364"/>
    </location>
</feature>
<reference evidence="3 4" key="1">
    <citation type="submission" date="2020-08" db="EMBL/GenBank/DDBJ databases">
        <title>Plant Genome Project.</title>
        <authorList>
            <person name="Zhang R.-G."/>
        </authorList>
    </citation>
    <scope>NUCLEOTIDE SEQUENCE [LARGE SCALE GENOMIC DNA]</scope>
    <source>
        <tissue evidence="3">Rhizome</tissue>
    </source>
</reference>
<organism evidence="3 4">
    <name type="scientific">Zingiber officinale</name>
    <name type="common">Ginger</name>
    <name type="synonym">Amomum zingiber</name>
    <dbReference type="NCBI Taxonomy" id="94328"/>
    <lineage>
        <taxon>Eukaryota</taxon>
        <taxon>Viridiplantae</taxon>
        <taxon>Streptophyta</taxon>
        <taxon>Embryophyta</taxon>
        <taxon>Tracheophyta</taxon>
        <taxon>Spermatophyta</taxon>
        <taxon>Magnoliopsida</taxon>
        <taxon>Liliopsida</taxon>
        <taxon>Zingiberales</taxon>
        <taxon>Zingiberaceae</taxon>
        <taxon>Zingiber</taxon>
    </lineage>
</organism>
<evidence type="ECO:0000256" key="2">
    <source>
        <dbReference type="SAM" id="SignalP"/>
    </source>
</evidence>
<proteinExistence type="inferred from homology"/>
<comment type="caution">
    <text evidence="3">The sequence shown here is derived from an EMBL/GenBank/DDBJ whole genome shotgun (WGS) entry which is preliminary data.</text>
</comment>
<dbReference type="OrthoDB" id="1600564at2759"/>
<dbReference type="CDD" id="cd01837">
    <property type="entry name" value="SGNH_plant_lipase_like"/>
    <property type="match status" value="1"/>
</dbReference>
<feature type="signal peptide" evidence="2">
    <location>
        <begin position="1"/>
        <end position="27"/>
    </location>
</feature>
<evidence type="ECO:0000313" key="4">
    <source>
        <dbReference type="Proteomes" id="UP000734854"/>
    </source>
</evidence>
<accession>A0A8J5KX44</accession>
<keyword evidence="2" id="KW-0732">Signal</keyword>
<gene>
    <name evidence="3" type="ORF">ZIOFF_034868</name>
</gene>
<sequence>MDMEFMRADQLVLAAGLLLLQLPFACALVRSPNRTTAAAPLVPAIIAFGDSIVDPGNNDVLTTIIKCNFPPYGQNFAGGATGRFSNGFIPTDLIAQTLGVKQLLPPYLGVDLSPEDILTGVSFASGATGYDPLTPKILNVIPMKDQLDLFSEYRARLYSIAGPDRGAEIISKALFIICAGTDDLANTYFTTPFRRNYDVPSYINLLISSASEFIRQVVGIGARKIGFVGLPPIGCVPSQRTLGGGKERRCEATRNQAAQLFNSRIETVIKGLSAEFTQVKIVYIDIYDILLDLVQRPGYYGFKESTKGCCGSGEIEVTLLCNSKTVTTCSDVNEYVFWDSYHPTEKAYKIVVNNIFTNYLRYLL</sequence>
<evidence type="ECO:0008006" key="5">
    <source>
        <dbReference type="Google" id="ProtNLM"/>
    </source>
</evidence>
<protein>
    <recommendedName>
        <fullName evidence="5">GDSL esterase/lipase EXL3</fullName>
    </recommendedName>
</protein>
<dbReference type="Pfam" id="PF00657">
    <property type="entry name" value="Lipase_GDSL"/>
    <property type="match status" value="1"/>
</dbReference>
<dbReference type="EMBL" id="JACMSC010000010">
    <property type="protein sequence ID" value="KAG6502583.1"/>
    <property type="molecule type" value="Genomic_DNA"/>
</dbReference>
<dbReference type="FunFam" id="3.40.50.1110:FF:000003">
    <property type="entry name" value="GDSL esterase/lipase APG"/>
    <property type="match status" value="1"/>
</dbReference>
<evidence type="ECO:0000256" key="1">
    <source>
        <dbReference type="ARBA" id="ARBA00008668"/>
    </source>
</evidence>
<dbReference type="InterPro" id="IPR050592">
    <property type="entry name" value="GDSL_lipolytic_enzyme"/>
</dbReference>
<evidence type="ECO:0000313" key="3">
    <source>
        <dbReference type="EMBL" id="KAG6502583.1"/>
    </source>
</evidence>
<dbReference type="PANTHER" id="PTHR45642">
    <property type="entry name" value="GDSL ESTERASE/LIPASE EXL3"/>
    <property type="match status" value="1"/>
</dbReference>
<comment type="similarity">
    <text evidence="1">Belongs to the 'GDSL' lipolytic enzyme family.</text>
</comment>
<dbReference type="AlphaFoldDB" id="A0A8J5KX44"/>
<keyword evidence="4" id="KW-1185">Reference proteome</keyword>
<dbReference type="InterPro" id="IPR001087">
    <property type="entry name" value="GDSL"/>
</dbReference>
<dbReference type="PANTHER" id="PTHR45642:SF95">
    <property type="entry name" value="GDSL-LIKE LIPASE_ACYLHYDROLASE FAMILY PROTEIN, EXPRESSED"/>
    <property type="match status" value="1"/>
</dbReference>
<dbReference type="InterPro" id="IPR035669">
    <property type="entry name" value="SGNH_plant_lipase-like"/>
</dbReference>
<dbReference type="Proteomes" id="UP000734854">
    <property type="component" value="Unassembled WGS sequence"/>
</dbReference>
<name>A0A8J5KX44_ZINOF</name>
<dbReference type="GO" id="GO:0016788">
    <property type="term" value="F:hydrolase activity, acting on ester bonds"/>
    <property type="evidence" value="ECO:0007669"/>
    <property type="project" value="InterPro"/>
</dbReference>